<dbReference type="KEGG" id="psoj:PHYSODRAFT_454852"/>
<keyword evidence="3" id="KW-1185">Reference proteome</keyword>
<protein>
    <submittedName>
        <fullName evidence="2">Uncharacterized protein</fullName>
    </submittedName>
</protein>
<proteinExistence type="predicted"/>
<feature type="non-terminal residue" evidence="2">
    <location>
        <position position="1"/>
    </location>
</feature>
<dbReference type="Proteomes" id="UP000002640">
    <property type="component" value="Unassembled WGS sequence"/>
</dbReference>
<dbReference type="AlphaFoldDB" id="G5A7P5"/>
<reference evidence="2 3" key="1">
    <citation type="journal article" date="2006" name="Science">
        <title>Phytophthora genome sequences uncover evolutionary origins and mechanisms of pathogenesis.</title>
        <authorList>
            <person name="Tyler B.M."/>
            <person name="Tripathy S."/>
            <person name="Zhang X."/>
            <person name="Dehal P."/>
            <person name="Jiang R.H."/>
            <person name="Aerts A."/>
            <person name="Arredondo F.D."/>
            <person name="Baxter L."/>
            <person name="Bensasson D."/>
            <person name="Beynon J.L."/>
            <person name="Chapman J."/>
            <person name="Damasceno C.M."/>
            <person name="Dorrance A.E."/>
            <person name="Dou D."/>
            <person name="Dickerman A.W."/>
            <person name="Dubchak I.L."/>
            <person name="Garbelotto M."/>
            <person name="Gijzen M."/>
            <person name="Gordon S.G."/>
            <person name="Govers F."/>
            <person name="Grunwald N.J."/>
            <person name="Huang W."/>
            <person name="Ivors K.L."/>
            <person name="Jones R.W."/>
            <person name="Kamoun S."/>
            <person name="Krampis K."/>
            <person name="Lamour K.H."/>
            <person name="Lee M.K."/>
            <person name="McDonald W.H."/>
            <person name="Medina M."/>
            <person name="Meijer H.J."/>
            <person name="Nordberg E.K."/>
            <person name="Maclean D.J."/>
            <person name="Ospina-Giraldo M.D."/>
            <person name="Morris P.F."/>
            <person name="Phuntumart V."/>
            <person name="Putnam N.H."/>
            <person name="Rash S."/>
            <person name="Rose J.K."/>
            <person name="Sakihama Y."/>
            <person name="Salamov A.A."/>
            <person name="Savidor A."/>
            <person name="Scheuring C.F."/>
            <person name="Smith B.M."/>
            <person name="Sobral B.W."/>
            <person name="Terry A."/>
            <person name="Torto-Alalibo T.A."/>
            <person name="Win J."/>
            <person name="Xu Z."/>
            <person name="Zhang H."/>
            <person name="Grigoriev I.V."/>
            <person name="Rokhsar D.S."/>
            <person name="Boore J.L."/>
        </authorList>
    </citation>
    <scope>NUCLEOTIDE SEQUENCE [LARGE SCALE GENOMIC DNA]</scope>
    <source>
        <strain evidence="2 3">P6497</strain>
    </source>
</reference>
<evidence type="ECO:0000313" key="2">
    <source>
        <dbReference type="EMBL" id="EGZ07921.1"/>
    </source>
</evidence>
<dbReference type="EMBL" id="JH159161">
    <property type="protein sequence ID" value="EGZ07921.1"/>
    <property type="molecule type" value="Genomic_DNA"/>
</dbReference>
<feature type="region of interest" description="Disordered" evidence="1">
    <location>
        <begin position="29"/>
        <end position="56"/>
    </location>
</feature>
<name>G5A7P5_PHYSP</name>
<accession>G5A7P5</accession>
<dbReference type="InParanoid" id="G5A7P5"/>
<gene>
    <name evidence="2" type="ORF">PHYSODRAFT_454852</name>
</gene>
<dbReference type="RefSeq" id="XP_009536093.1">
    <property type="nucleotide sequence ID" value="XM_009537798.1"/>
</dbReference>
<evidence type="ECO:0000256" key="1">
    <source>
        <dbReference type="SAM" id="MobiDB-lite"/>
    </source>
</evidence>
<organism evidence="2 3">
    <name type="scientific">Phytophthora sojae (strain P6497)</name>
    <name type="common">Soybean stem and root rot agent</name>
    <name type="synonym">Phytophthora megasperma f. sp. glycines</name>
    <dbReference type="NCBI Taxonomy" id="1094619"/>
    <lineage>
        <taxon>Eukaryota</taxon>
        <taxon>Sar</taxon>
        <taxon>Stramenopiles</taxon>
        <taxon>Oomycota</taxon>
        <taxon>Peronosporomycetes</taxon>
        <taxon>Peronosporales</taxon>
        <taxon>Peronosporaceae</taxon>
        <taxon>Phytophthora</taxon>
    </lineage>
</organism>
<dbReference type="GeneID" id="20653046"/>
<sequence>APPRFASLAIYRLYVLPRAVLGSLEFSSLGPPPQIPRGPASRAPRAGLLRLRSSQP</sequence>
<feature type="non-terminal residue" evidence="2">
    <location>
        <position position="56"/>
    </location>
</feature>
<evidence type="ECO:0000313" key="3">
    <source>
        <dbReference type="Proteomes" id="UP000002640"/>
    </source>
</evidence>